<proteinExistence type="predicted"/>
<evidence type="ECO:0000313" key="1">
    <source>
        <dbReference type="EMBL" id="JAD97078.1"/>
    </source>
</evidence>
<reference evidence="1" key="2">
    <citation type="journal article" date="2015" name="Data Brief">
        <title>Shoot transcriptome of the giant reed, Arundo donax.</title>
        <authorList>
            <person name="Barrero R.A."/>
            <person name="Guerrero F.D."/>
            <person name="Moolhuijzen P."/>
            <person name="Goolsby J.A."/>
            <person name="Tidwell J."/>
            <person name="Bellgard S.E."/>
            <person name="Bellgard M.I."/>
        </authorList>
    </citation>
    <scope>NUCLEOTIDE SEQUENCE</scope>
    <source>
        <tissue evidence="1">Shoot tissue taken approximately 20 cm above the soil surface</tissue>
    </source>
</reference>
<accession>A0A0A9EDJ5</accession>
<protein>
    <submittedName>
        <fullName evidence="1">CPNIFS</fullName>
    </submittedName>
</protein>
<sequence length="47" mass="5505">MQQSNACRATHLMRRCNKKICTKLLNINWHMGNTLTGIYKNFCSNFV</sequence>
<reference evidence="1" key="1">
    <citation type="submission" date="2014-09" db="EMBL/GenBank/DDBJ databases">
        <authorList>
            <person name="Magalhaes I.L.F."/>
            <person name="Oliveira U."/>
            <person name="Santos F.R."/>
            <person name="Vidigal T.H.D.A."/>
            <person name="Brescovit A.D."/>
            <person name="Santos A.J."/>
        </authorList>
    </citation>
    <scope>NUCLEOTIDE SEQUENCE</scope>
    <source>
        <tissue evidence="1">Shoot tissue taken approximately 20 cm above the soil surface</tissue>
    </source>
</reference>
<organism evidence="1">
    <name type="scientific">Arundo donax</name>
    <name type="common">Giant reed</name>
    <name type="synonym">Donax arundinaceus</name>
    <dbReference type="NCBI Taxonomy" id="35708"/>
    <lineage>
        <taxon>Eukaryota</taxon>
        <taxon>Viridiplantae</taxon>
        <taxon>Streptophyta</taxon>
        <taxon>Embryophyta</taxon>
        <taxon>Tracheophyta</taxon>
        <taxon>Spermatophyta</taxon>
        <taxon>Magnoliopsida</taxon>
        <taxon>Liliopsida</taxon>
        <taxon>Poales</taxon>
        <taxon>Poaceae</taxon>
        <taxon>PACMAD clade</taxon>
        <taxon>Arundinoideae</taxon>
        <taxon>Arundineae</taxon>
        <taxon>Arundo</taxon>
    </lineage>
</organism>
<name>A0A0A9EDJ5_ARUDO</name>
<dbReference type="EMBL" id="GBRH01200817">
    <property type="protein sequence ID" value="JAD97078.1"/>
    <property type="molecule type" value="Transcribed_RNA"/>
</dbReference>
<dbReference type="AlphaFoldDB" id="A0A0A9EDJ5"/>